<evidence type="ECO:0000313" key="1">
    <source>
        <dbReference type="EMBL" id="OQR97417.1"/>
    </source>
</evidence>
<sequence length="183" mass="20775">MTDRIEAVRLLQQHSYSKVSGMLGIPIKTMEPWPRFLAANAARIPRNKKARNLPGAGRPPSLLDLPTFRAFLVEQRECNRAVNSATMMEWVKLNQPEWLQEYIERATDAETAYTSLRRLLKLTPAQLAAEKAKFVAMFWQKHADLDDADVINVDETGVFLDMPPRYTFAEVGGLTQVDGDEKK</sequence>
<gene>
    <name evidence="1" type="ORF">ACHHYP_11703</name>
</gene>
<reference evidence="1 2" key="1">
    <citation type="journal article" date="2014" name="Genome Biol. Evol.">
        <title>The secreted proteins of Achlya hypogyna and Thraustotheca clavata identify the ancestral oomycete secretome and reveal gene acquisitions by horizontal gene transfer.</title>
        <authorList>
            <person name="Misner I."/>
            <person name="Blouin N."/>
            <person name="Leonard G."/>
            <person name="Richards T.A."/>
            <person name="Lane C.E."/>
        </authorList>
    </citation>
    <scope>NUCLEOTIDE SEQUENCE [LARGE SCALE GENOMIC DNA]</scope>
    <source>
        <strain evidence="1 2">ATCC 48635</strain>
    </source>
</reference>
<proteinExistence type="predicted"/>
<dbReference type="EMBL" id="JNBR01000110">
    <property type="protein sequence ID" value="OQR97417.1"/>
    <property type="molecule type" value="Genomic_DNA"/>
</dbReference>
<organism evidence="1 2">
    <name type="scientific">Achlya hypogyna</name>
    <name type="common">Oomycete</name>
    <name type="synonym">Protoachlya hypogyna</name>
    <dbReference type="NCBI Taxonomy" id="1202772"/>
    <lineage>
        <taxon>Eukaryota</taxon>
        <taxon>Sar</taxon>
        <taxon>Stramenopiles</taxon>
        <taxon>Oomycota</taxon>
        <taxon>Saprolegniomycetes</taxon>
        <taxon>Saprolegniales</taxon>
        <taxon>Achlyaceae</taxon>
        <taxon>Achlya</taxon>
    </lineage>
</organism>
<dbReference type="AlphaFoldDB" id="A0A1V9ZHH8"/>
<accession>A0A1V9ZHH8</accession>
<comment type="caution">
    <text evidence="1">The sequence shown here is derived from an EMBL/GenBank/DDBJ whole genome shotgun (WGS) entry which is preliminary data.</text>
</comment>
<dbReference type="Proteomes" id="UP000243579">
    <property type="component" value="Unassembled WGS sequence"/>
</dbReference>
<name>A0A1V9ZHH8_ACHHY</name>
<protein>
    <submittedName>
        <fullName evidence="1">Uncharacterized protein</fullName>
    </submittedName>
</protein>
<evidence type="ECO:0000313" key="2">
    <source>
        <dbReference type="Proteomes" id="UP000243579"/>
    </source>
</evidence>
<dbReference type="OrthoDB" id="183542at2759"/>
<keyword evidence="2" id="KW-1185">Reference proteome</keyword>